<keyword evidence="2" id="KW-0238">DNA-binding</keyword>
<keyword evidence="1" id="KW-0805">Transcription regulation</keyword>
<evidence type="ECO:0000313" key="5">
    <source>
        <dbReference type="EMBL" id="GHG18775.1"/>
    </source>
</evidence>
<evidence type="ECO:0000313" key="6">
    <source>
        <dbReference type="Proteomes" id="UP000649955"/>
    </source>
</evidence>
<gene>
    <name evidence="5" type="ORF">GCM10017567_41560</name>
</gene>
<dbReference type="Pfam" id="PF07702">
    <property type="entry name" value="UTRA"/>
    <property type="match status" value="1"/>
</dbReference>
<sequence>MSELLFGDHPEFPDNDEPRYKQIAKEYRARIISGELRDGEKLPSEAQLCEIHDVSPITARAAMRLLREWGFANGIRGKGVFVRRLDKLTRIAPLRYFRGQEARTYVREAEAANVEMQVEHKTTKTTAPANIAERLGISEGDPVTCTRYFIRMGNPPQPVTSSLAWEPLAITGGTDIELPHEGPHADKGIVDRFSAIGHEVNQVEERLDIRTPTAEEAKLLDIPANRPVVQITQTFRVADRFGAEDDLAVETADILFPADRYELRYVMDVR</sequence>
<keyword evidence="3" id="KW-0804">Transcription</keyword>
<evidence type="ECO:0000259" key="4">
    <source>
        <dbReference type="PROSITE" id="PS50949"/>
    </source>
</evidence>
<dbReference type="Pfam" id="PF00392">
    <property type="entry name" value="GntR"/>
    <property type="match status" value="1"/>
</dbReference>
<dbReference type="Gene3D" id="3.40.1410.10">
    <property type="entry name" value="Chorismate lyase-like"/>
    <property type="match status" value="1"/>
</dbReference>
<feature type="domain" description="HTH gntR-type" evidence="4">
    <location>
        <begin position="17"/>
        <end position="85"/>
    </location>
</feature>
<dbReference type="InterPro" id="IPR000524">
    <property type="entry name" value="Tscrpt_reg_HTH_GntR"/>
</dbReference>
<dbReference type="CDD" id="cd07377">
    <property type="entry name" value="WHTH_GntR"/>
    <property type="match status" value="1"/>
</dbReference>
<dbReference type="EMBL" id="BNAW01000017">
    <property type="protein sequence ID" value="GHG18775.1"/>
    <property type="molecule type" value="Genomic_DNA"/>
</dbReference>
<dbReference type="PANTHER" id="PTHR44846:SF17">
    <property type="entry name" value="GNTR-FAMILY TRANSCRIPTIONAL REGULATOR"/>
    <property type="match status" value="1"/>
</dbReference>
<dbReference type="PANTHER" id="PTHR44846">
    <property type="entry name" value="MANNOSYL-D-GLYCERATE TRANSPORT/METABOLISM SYSTEM REPRESSOR MNGR-RELATED"/>
    <property type="match status" value="1"/>
</dbReference>
<dbReference type="SMART" id="SM00345">
    <property type="entry name" value="HTH_GNTR"/>
    <property type="match status" value="1"/>
</dbReference>
<dbReference type="InterPro" id="IPR036388">
    <property type="entry name" value="WH-like_DNA-bd_sf"/>
</dbReference>
<dbReference type="InterPro" id="IPR050679">
    <property type="entry name" value="Bact_HTH_transcr_reg"/>
</dbReference>
<dbReference type="SUPFAM" id="SSF64288">
    <property type="entry name" value="Chorismate lyase-like"/>
    <property type="match status" value="1"/>
</dbReference>
<dbReference type="SUPFAM" id="SSF46785">
    <property type="entry name" value="Winged helix' DNA-binding domain"/>
    <property type="match status" value="1"/>
</dbReference>
<organism evidence="5 6">
    <name type="scientific">Amycolatopsis bullii</name>
    <dbReference type="NCBI Taxonomy" id="941987"/>
    <lineage>
        <taxon>Bacteria</taxon>
        <taxon>Bacillati</taxon>
        <taxon>Actinomycetota</taxon>
        <taxon>Actinomycetes</taxon>
        <taxon>Pseudonocardiales</taxon>
        <taxon>Pseudonocardiaceae</taxon>
        <taxon>Amycolatopsis</taxon>
    </lineage>
</organism>
<accession>A0ABQ3KEV3</accession>
<dbReference type="RefSeq" id="WP_191312474.1">
    <property type="nucleotide sequence ID" value="NZ_BNAW01000017.1"/>
</dbReference>
<evidence type="ECO:0000256" key="2">
    <source>
        <dbReference type="ARBA" id="ARBA00023125"/>
    </source>
</evidence>
<dbReference type="Gene3D" id="1.10.10.10">
    <property type="entry name" value="Winged helix-like DNA-binding domain superfamily/Winged helix DNA-binding domain"/>
    <property type="match status" value="1"/>
</dbReference>
<comment type="caution">
    <text evidence="5">The sequence shown here is derived from an EMBL/GenBank/DDBJ whole genome shotgun (WGS) entry which is preliminary data.</text>
</comment>
<proteinExistence type="predicted"/>
<dbReference type="SMART" id="SM00866">
    <property type="entry name" value="UTRA"/>
    <property type="match status" value="1"/>
</dbReference>
<dbReference type="InterPro" id="IPR028978">
    <property type="entry name" value="Chorismate_lyase_/UTRA_dom_sf"/>
</dbReference>
<dbReference type="InterPro" id="IPR036390">
    <property type="entry name" value="WH_DNA-bd_sf"/>
</dbReference>
<dbReference type="PROSITE" id="PS50949">
    <property type="entry name" value="HTH_GNTR"/>
    <property type="match status" value="1"/>
</dbReference>
<reference evidence="6" key="1">
    <citation type="journal article" date="2019" name="Int. J. Syst. Evol. Microbiol.">
        <title>The Global Catalogue of Microorganisms (GCM) 10K type strain sequencing project: providing services to taxonomists for standard genome sequencing and annotation.</title>
        <authorList>
            <consortium name="The Broad Institute Genomics Platform"/>
            <consortium name="The Broad Institute Genome Sequencing Center for Infectious Disease"/>
            <person name="Wu L."/>
            <person name="Ma J."/>
        </authorList>
    </citation>
    <scope>NUCLEOTIDE SEQUENCE [LARGE SCALE GENOMIC DNA]</scope>
    <source>
        <strain evidence="6">CGMCC 4.7680</strain>
    </source>
</reference>
<evidence type="ECO:0000256" key="1">
    <source>
        <dbReference type="ARBA" id="ARBA00023015"/>
    </source>
</evidence>
<dbReference type="Proteomes" id="UP000649955">
    <property type="component" value="Unassembled WGS sequence"/>
</dbReference>
<evidence type="ECO:0000256" key="3">
    <source>
        <dbReference type="ARBA" id="ARBA00023163"/>
    </source>
</evidence>
<dbReference type="InterPro" id="IPR011663">
    <property type="entry name" value="UTRA"/>
</dbReference>
<name>A0ABQ3KEV3_9PSEU</name>
<keyword evidence="6" id="KW-1185">Reference proteome</keyword>
<protein>
    <submittedName>
        <fullName evidence="5">GntR family transcriptional regulator</fullName>
    </submittedName>
</protein>